<reference evidence="2 3" key="1">
    <citation type="submission" date="2017-04" db="EMBL/GenBank/DDBJ databases">
        <title>Comparative genome analysis of Subtercola boreus.</title>
        <authorList>
            <person name="Cho Y.-J."/>
            <person name="Cho A."/>
            <person name="Kim O.-S."/>
            <person name="Lee J.-I."/>
        </authorList>
    </citation>
    <scope>NUCLEOTIDE SEQUENCE [LARGE SCALE GENOMIC DNA]</scope>
    <source>
        <strain evidence="2 3">P28004</strain>
    </source>
</reference>
<protein>
    <recommendedName>
        <fullName evidence="1">DUF4440 domain-containing protein</fullName>
    </recommendedName>
</protein>
<dbReference type="InterPro" id="IPR027843">
    <property type="entry name" value="DUF4440"/>
</dbReference>
<organism evidence="2 3">
    <name type="scientific">Subtercola boreus</name>
    <dbReference type="NCBI Taxonomy" id="120213"/>
    <lineage>
        <taxon>Bacteria</taxon>
        <taxon>Bacillati</taxon>
        <taxon>Actinomycetota</taxon>
        <taxon>Actinomycetes</taxon>
        <taxon>Micrococcales</taxon>
        <taxon>Microbacteriaceae</taxon>
        <taxon>Subtercola</taxon>
    </lineage>
</organism>
<dbReference type="OrthoDB" id="1551077at2"/>
<dbReference type="Proteomes" id="UP000257080">
    <property type="component" value="Unassembled WGS sequence"/>
</dbReference>
<accession>A0A3E0WDB9</accession>
<dbReference type="InterPro" id="IPR032710">
    <property type="entry name" value="NTF2-like_dom_sf"/>
</dbReference>
<dbReference type="EMBL" id="NBXE01000008">
    <property type="protein sequence ID" value="RFA28918.1"/>
    <property type="molecule type" value="Genomic_DNA"/>
</dbReference>
<gene>
    <name evidence="2" type="ORF">B7R25_04215</name>
</gene>
<dbReference type="SUPFAM" id="SSF54427">
    <property type="entry name" value="NTF2-like"/>
    <property type="match status" value="1"/>
</dbReference>
<dbReference type="AlphaFoldDB" id="A0A3E0WDB9"/>
<evidence type="ECO:0000313" key="3">
    <source>
        <dbReference type="Proteomes" id="UP000257080"/>
    </source>
</evidence>
<comment type="caution">
    <text evidence="2">The sequence shown here is derived from an EMBL/GenBank/DDBJ whole genome shotgun (WGS) entry which is preliminary data.</text>
</comment>
<feature type="domain" description="DUF4440" evidence="1">
    <location>
        <begin position="14"/>
        <end position="125"/>
    </location>
</feature>
<dbReference type="Gene3D" id="3.10.450.50">
    <property type="match status" value="1"/>
</dbReference>
<dbReference type="RefSeq" id="WP_116417708.1">
    <property type="nucleotide sequence ID" value="NZ_NBXC01000008.1"/>
</dbReference>
<name>A0A3E0WDB9_9MICO</name>
<proteinExistence type="predicted"/>
<sequence length="150" mass="16513">MTEHFAPGTDEHSIWQAMRAIYSGYIDDDRAASDANISPDATMWDSDALPLIHGRAELDAIRDARPPRTPADPVVSIEAIAPEVRIFGDTAVLLHHLDVDPGTGSPAQSVRNTSVWRRDADRWRLVHNHEDVTAEHWLPEQGAVPAPATV</sequence>
<evidence type="ECO:0000313" key="2">
    <source>
        <dbReference type="EMBL" id="RFA28918.1"/>
    </source>
</evidence>
<dbReference type="Pfam" id="PF14534">
    <property type="entry name" value="DUF4440"/>
    <property type="match status" value="1"/>
</dbReference>
<evidence type="ECO:0000259" key="1">
    <source>
        <dbReference type="Pfam" id="PF14534"/>
    </source>
</evidence>